<reference evidence="3 4" key="1">
    <citation type="submission" date="2017-09" db="EMBL/GenBank/DDBJ databases">
        <title>Depth-based differentiation of microbial function through sediment-hosted aquifers and enrichment of novel symbionts in the deep terrestrial subsurface.</title>
        <authorList>
            <person name="Probst A.J."/>
            <person name="Ladd B."/>
            <person name="Jarett J.K."/>
            <person name="Geller-Mcgrath D.E."/>
            <person name="Sieber C.M."/>
            <person name="Emerson J.B."/>
            <person name="Anantharaman K."/>
            <person name="Thomas B.C."/>
            <person name="Malmstrom R."/>
            <person name="Stieglmeier M."/>
            <person name="Klingl A."/>
            <person name="Woyke T."/>
            <person name="Ryan C.M."/>
            <person name="Banfield J.F."/>
        </authorList>
    </citation>
    <scope>NUCLEOTIDE SEQUENCE [LARGE SCALE GENOMIC DNA]</scope>
    <source>
        <strain evidence="3">CG22_combo_CG10-13_8_21_14_all_34_12</strain>
    </source>
</reference>
<proteinExistence type="predicted"/>
<accession>A0A2H0C1X8</accession>
<feature type="transmembrane region" description="Helical" evidence="1">
    <location>
        <begin position="12"/>
        <end position="34"/>
    </location>
</feature>
<dbReference type="AlphaFoldDB" id="A0A2H0C1X8"/>
<gene>
    <name evidence="3" type="ORF">COW97_00795</name>
</gene>
<evidence type="ECO:0000313" key="4">
    <source>
        <dbReference type="Proteomes" id="UP000229699"/>
    </source>
</evidence>
<evidence type="ECO:0000256" key="1">
    <source>
        <dbReference type="SAM" id="Phobius"/>
    </source>
</evidence>
<evidence type="ECO:0000259" key="2">
    <source>
        <dbReference type="Pfam" id="PF09851"/>
    </source>
</evidence>
<comment type="caution">
    <text evidence="3">The sequence shown here is derived from an EMBL/GenBank/DDBJ whole genome shotgun (WGS) entry which is preliminary data.</text>
</comment>
<feature type="domain" description="SHOCT" evidence="2">
    <location>
        <begin position="61"/>
        <end position="85"/>
    </location>
</feature>
<keyword evidence="1" id="KW-0472">Membrane</keyword>
<dbReference type="Proteomes" id="UP000229699">
    <property type="component" value="Unassembled WGS sequence"/>
</dbReference>
<dbReference type="EMBL" id="PCTC01000016">
    <property type="protein sequence ID" value="PIP63759.1"/>
    <property type="molecule type" value="Genomic_DNA"/>
</dbReference>
<protein>
    <recommendedName>
        <fullName evidence="2">SHOCT domain-containing protein</fullName>
    </recommendedName>
</protein>
<sequence length="86" mass="10270">MHYWGYDSGLYSGFSILGFIFQIFFWGLIIMLIIKLFRHGSNSHCCQHQMMEEETVEDKSLSIIRERYAKGEIDKKEFEQLKKDLN</sequence>
<keyword evidence="1" id="KW-1133">Transmembrane helix</keyword>
<keyword evidence="1" id="KW-0812">Transmembrane</keyword>
<dbReference type="Pfam" id="PF09851">
    <property type="entry name" value="SHOCT"/>
    <property type="match status" value="1"/>
</dbReference>
<evidence type="ECO:0000313" key="3">
    <source>
        <dbReference type="EMBL" id="PIP63759.1"/>
    </source>
</evidence>
<name>A0A2H0C1X8_9BACT</name>
<organism evidence="3 4">
    <name type="scientific">Candidatus Roizmanbacteria bacterium CG22_combo_CG10-13_8_21_14_all_34_12</name>
    <dbReference type="NCBI Taxonomy" id="1974860"/>
    <lineage>
        <taxon>Bacteria</taxon>
        <taxon>Candidatus Roizmaniibacteriota</taxon>
    </lineage>
</organism>
<dbReference type="InterPro" id="IPR018649">
    <property type="entry name" value="SHOCT"/>
</dbReference>